<evidence type="ECO:0000259" key="2">
    <source>
        <dbReference type="Pfam" id="PF00144"/>
    </source>
</evidence>
<evidence type="ECO:0000256" key="1">
    <source>
        <dbReference type="SAM" id="SignalP"/>
    </source>
</evidence>
<gene>
    <name evidence="3" type="ORF">BJ991_000455</name>
</gene>
<proteinExistence type="predicted"/>
<dbReference type="AlphaFoldDB" id="A0A7Y9KGG2"/>
<name>A0A7Y9KGG2_9MICO</name>
<sequence length="434" mass="44782">MRMHRGHRRHRVVAAVAAALALSLALAGCGIPEQVTVDAPPQVDRALPEETVQQLQEAVTHAMAAAGASGAIVGVWAPWSGSWVAGHGTQSPTDDTEVSADMRFRAARMTRPMVCDVLFDIADAGTVSLDDSVSDYVPGVPDLDDVTLGQLCDGTSGIGSYSGMLQPLWLSNPSRVWDPRELASYGLGQPRRFEPGTGYADSDAGFLLLGLALERATNSSLSTLLAEHVTSPLGLDATSLPAGSTTSVAADAPVLRGNHSLPGEGGALNCTEPLDITELSPSVGYADSGVVSDIYDLGKYMQALATGALDPEGLDRFDNPLPVYAGAPTWYTADGGAVLAGSLVGQFGSVPGYAVSAWSDPNSGLTVAVVLNNSATGGNVAAYLAWELAAIASKAPPASGETLPEAGLPWTAQQDREVIAKLAVCPIPEAEPQQ</sequence>
<keyword evidence="3" id="KW-0378">Hydrolase</keyword>
<keyword evidence="3" id="KW-0645">Protease</keyword>
<keyword evidence="4" id="KW-1185">Reference proteome</keyword>
<dbReference type="Pfam" id="PF00144">
    <property type="entry name" value="Beta-lactamase"/>
    <property type="match status" value="1"/>
</dbReference>
<protein>
    <submittedName>
        <fullName evidence="3">D-alanyl-D-alanine carboxypeptidase</fullName>
        <ecNumber evidence="3">3.4.16.4</ecNumber>
    </submittedName>
</protein>
<keyword evidence="3" id="KW-0121">Carboxypeptidase</keyword>
<feature type="signal peptide" evidence="1">
    <location>
        <begin position="1"/>
        <end position="27"/>
    </location>
</feature>
<feature type="domain" description="Beta-lactamase-related" evidence="2">
    <location>
        <begin position="56"/>
        <end position="386"/>
    </location>
</feature>
<dbReference type="PANTHER" id="PTHR46825:SF7">
    <property type="entry name" value="D-ALANYL-D-ALANINE CARBOXYPEPTIDASE"/>
    <property type="match status" value="1"/>
</dbReference>
<accession>A0A7Y9KGG2</accession>
<comment type="caution">
    <text evidence="3">The sequence shown here is derived from an EMBL/GenBank/DDBJ whole genome shotgun (WGS) entry which is preliminary data.</text>
</comment>
<feature type="chain" id="PRO_5031459180" evidence="1">
    <location>
        <begin position="28"/>
        <end position="434"/>
    </location>
</feature>
<dbReference type="PANTHER" id="PTHR46825">
    <property type="entry name" value="D-ALANYL-D-ALANINE-CARBOXYPEPTIDASE/ENDOPEPTIDASE AMPH"/>
    <property type="match status" value="1"/>
</dbReference>
<dbReference type="Gene3D" id="3.40.710.10">
    <property type="entry name" value="DD-peptidase/beta-lactamase superfamily"/>
    <property type="match status" value="1"/>
</dbReference>
<reference evidence="3 4" key="1">
    <citation type="submission" date="2020-07" db="EMBL/GenBank/DDBJ databases">
        <title>Sequencing the genomes of 1000 actinobacteria strains.</title>
        <authorList>
            <person name="Klenk H.-P."/>
        </authorList>
    </citation>
    <scope>NUCLEOTIDE SEQUENCE [LARGE SCALE GENOMIC DNA]</scope>
    <source>
        <strain evidence="3 4">DSM 24662</strain>
    </source>
</reference>
<dbReference type="EMBL" id="JACCBV010000001">
    <property type="protein sequence ID" value="NYE18427.1"/>
    <property type="molecule type" value="Genomic_DNA"/>
</dbReference>
<dbReference type="Proteomes" id="UP000576969">
    <property type="component" value="Unassembled WGS sequence"/>
</dbReference>
<dbReference type="EC" id="3.4.16.4" evidence="3"/>
<evidence type="ECO:0000313" key="3">
    <source>
        <dbReference type="EMBL" id="NYE18427.1"/>
    </source>
</evidence>
<keyword evidence="1" id="KW-0732">Signal</keyword>
<dbReference type="SUPFAM" id="SSF56601">
    <property type="entry name" value="beta-lactamase/transpeptidase-like"/>
    <property type="match status" value="1"/>
</dbReference>
<dbReference type="InterPro" id="IPR001466">
    <property type="entry name" value="Beta-lactam-related"/>
</dbReference>
<evidence type="ECO:0000313" key="4">
    <source>
        <dbReference type="Proteomes" id="UP000576969"/>
    </source>
</evidence>
<dbReference type="InterPro" id="IPR012338">
    <property type="entry name" value="Beta-lactam/transpept-like"/>
</dbReference>
<dbReference type="PROSITE" id="PS51257">
    <property type="entry name" value="PROKAR_LIPOPROTEIN"/>
    <property type="match status" value="1"/>
</dbReference>
<dbReference type="InterPro" id="IPR050491">
    <property type="entry name" value="AmpC-like"/>
</dbReference>
<dbReference type="GO" id="GO:0009002">
    <property type="term" value="F:serine-type D-Ala-D-Ala carboxypeptidase activity"/>
    <property type="evidence" value="ECO:0007669"/>
    <property type="project" value="UniProtKB-EC"/>
</dbReference>
<organism evidence="3 4">
    <name type="scientific">Microbacterium immunditiarum</name>
    <dbReference type="NCBI Taxonomy" id="337480"/>
    <lineage>
        <taxon>Bacteria</taxon>
        <taxon>Bacillati</taxon>
        <taxon>Actinomycetota</taxon>
        <taxon>Actinomycetes</taxon>
        <taxon>Micrococcales</taxon>
        <taxon>Microbacteriaceae</taxon>
        <taxon>Microbacterium</taxon>
    </lineage>
</organism>